<proteinExistence type="inferred from homology"/>
<evidence type="ECO:0000313" key="9">
    <source>
        <dbReference type="Proteomes" id="UP000064967"/>
    </source>
</evidence>
<dbReference type="InterPro" id="IPR013324">
    <property type="entry name" value="RNA_pol_sigma_r3/r4-like"/>
</dbReference>
<evidence type="ECO:0000259" key="6">
    <source>
        <dbReference type="Pfam" id="PF04542"/>
    </source>
</evidence>
<dbReference type="Pfam" id="PF08281">
    <property type="entry name" value="Sigma70_r4_2"/>
    <property type="match status" value="1"/>
</dbReference>
<accession>A0A0K1Q221</accession>
<evidence type="ECO:0000256" key="3">
    <source>
        <dbReference type="ARBA" id="ARBA00023082"/>
    </source>
</evidence>
<dbReference type="InterPro" id="IPR014284">
    <property type="entry name" value="RNA_pol_sigma-70_dom"/>
</dbReference>
<dbReference type="Gene3D" id="1.10.10.10">
    <property type="entry name" value="Winged helix-like DNA-binding domain superfamily/Winged helix DNA-binding domain"/>
    <property type="match status" value="1"/>
</dbReference>
<organism evidence="8 9">
    <name type="scientific">Labilithrix luteola</name>
    <dbReference type="NCBI Taxonomy" id="1391654"/>
    <lineage>
        <taxon>Bacteria</taxon>
        <taxon>Pseudomonadati</taxon>
        <taxon>Myxococcota</taxon>
        <taxon>Polyangia</taxon>
        <taxon>Polyangiales</taxon>
        <taxon>Labilitrichaceae</taxon>
        <taxon>Labilithrix</taxon>
    </lineage>
</organism>
<dbReference type="OrthoDB" id="9803470at2"/>
<dbReference type="InterPro" id="IPR036388">
    <property type="entry name" value="WH-like_DNA-bd_sf"/>
</dbReference>
<dbReference type="Gene3D" id="1.10.1740.10">
    <property type="match status" value="1"/>
</dbReference>
<evidence type="ECO:0000256" key="4">
    <source>
        <dbReference type="ARBA" id="ARBA00023163"/>
    </source>
</evidence>
<keyword evidence="2" id="KW-0805">Transcription regulation</keyword>
<dbReference type="GO" id="GO:0003677">
    <property type="term" value="F:DNA binding"/>
    <property type="evidence" value="ECO:0007669"/>
    <property type="project" value="InterPro"/>
</dbReference>
<keyword evidence="9" id="KW-1185">Reference proteome</keyword>
<dbReference type="GO" id="GO:0016987">
    <property type="term" value="F:sigma factor activity"/>
    <property type="evidence" value="ECO:0007669"/>
    <property type="project" value="UniProtKB-KW"/>
</dbReference>
<dbReference type="KEGG" id="llu:AKJ09_06497"/>
<dbReference type="CDD" id="cd06171">
    <property type="entry name" value="Sigma70_r4"/>
    <property type="match status" value="1"/>
</dbReference>
<dbReference type="InterPro" id="IPR013249">
    <property type="entry name" value="RNA_pol_sigma70_r4_t2"/>
</dbReference>
<evidence type="ECO:0000256" key="2">
    <source>
        <dbReference type="ARBA" id="ARBA00023015"/>
    </source>
</evidence>
<dbReference type="AlphaFoldDB" id="A0A0K1Q221"/>
<evidence type="ECO:0000313" key="8">
    <source>
        <dbReference type="EMBL" id="AKU99833.1"/>
    </source>
</evidence>
<dbReference type="STRING" id="1391654.AKJ09_06497"/>
<reference evidence="8 9" key="1">
    <citation type="submission" date="2015-08" db="EMBL/GenBank/DDBJ databases">
        <authorList>
            <person name="Babu N.S."/>
            <person name="Beckwith C.J."/>
            <person name="Beseler K.G."/>
            <person name="Brison A."/>
            <person name="Carone J.V."/>
            <person name="Caskin T.P."/>
            <person name="Diamond M."/>
            <person name="Durham M.E."/>
            <person name="Foxe J.M."/>
            <person name="Go M."/>
            <person name="Henderson B.A."/>
            <person name="Jones I.B."/>
            <person name="McGettigan J.A."/>
            <person name="Micheletti S.J."/>
            <person name="Nasrallah M.E."/>
            <person name="Ortiz D."/>
            <person name="Piller C.R."/>
            <person name="Privatt S.R."/>
            <person name="Schneider S.L."/>
            <person name="Sharp S."/>
            <person name="Smith T.C."/>
            <person name="Stanton J.D."/>
            <person name="Ullery H.E."/>
            <person name="Wilson R.J."/>
            <person name="Serrano M.G."/>
            <person name="Buck G."/>
            <person name="Lee V."/>
            <person name="Wang Y."/>
            <person name="Carvalho R."/>
            <person name="Voegtly L."/>
            <person name="Shi R."/>
            <person name="Duckworth R."/>
            <person name="Johnson A."/>
            <person name="Loviza R."/>
            <person name="Walstead R."/>
            <person name="Shah Z."/>
            <person name="Kiflezghi M."/>
            <person name="Wade K."/>
            <person name="Ball S.L."/>
            <person name="Bradley K.W."/>
            <person name="Asai D.J."/>
            <person name="Bowman C.A."/>
            <person name="Russell D.A."/>
            <person name="Pope W.H."/>
            <person name="Jacobs-Sera D."/>
            <person name="Hendrix R.W."/>
            <person name="Hatfull G.F."/>
        </authorList>
    </citation>
    <scope>NUCLEOTIDE SEQUENCE [LARGE SCALE GENOMIC DNA]</scope>
    <source>
        <strain evidence="8 9">DSM 27648</strain>
    </source>
</reference>
<feature type="region of interest" description="Disordered" evidence="5">
    <location>
        <begin position="1"/>
        <end position="27"/>
    </location>
</feature>
<dbReference type="InterPro" id="IPR007627">
    <property type="entry name" value="RNA_pol_sigma70_r2"/>
</dbReference>
<dbReference type="EMBL" id="CP012333">
    <property type="protein sequence ID" value="AKU99833.1"/>
    <property type="molecule type" value="Genomic_DNA"/>
</dbReference>
<evidence type="ECO:0000256" key="5">
    <source>
        <dbReference type="SAM" id="MobiDB-lite"/>
    </source>
</evidence>
<protein>
    <submittedName>
        <fullName evidence="8">RNA polymerase sigma factor RpoE</fullName>
    </submittedName>
</protein>
<dbReference type="SUPFAM" id="SSF88946">
    <property type="entry name" value="Sigma2 domain of RNA polymerase sigma factors"/>
    <property type="match status" value="1"/>
</dbReference>
<dbReference type="GO" id="GO:0006352">
    <property type="term" value="P:DNA-templated transcription initiation"/>
    <property type="evidence" value="ECO:0007669"/>
    <property type="project" value="InterPro"/>
</dbReference>
<gene>
    <name evidence="8" type="ORF">AKJ09_06497</name>
</gene>
<dbReference type="InterPro" id="IPR013325">
    <property type="entry name" value="RNA_pol_sigma_r2"/>
</dbReference>
<dbReference type="InterPro" id="IPR039425">
    <property type="entry name" value="RNA_pol_sigma-70-like"/>
</dbReference>
<keyword evidence="4" id="KW-0804">Transcription</keyword>
<sequence>MQRPFVPSASPAEQAGPTPEERPVSVVQSRPTFDEVYERYLPFVWRVLRTLELPTWAIDDAVQEVFVVVHRRLSEFEGRSDIRTWLFRVATWVAANERRRVKANAPHELIDEAIPDNADGPFEVVVRSETIRTLERVLDRMDSEKRMVLVLMDIEEMKATELAEIFGINVNTVYSRLRLAREQFRRLFDENAPLTEAGGA</sequence>
<keyword evidence="3" id="KW-0731">Sigma factor</keyword>
<dbReference type="PANTHER" id="PTHR43133">
    <property type="entry name" value="RNA POLYMERASE ECF-TYPE SIGMA FACTO"/>
    <property type="match status" value="1"/>
</dbReference>
<dbReference type="Proteomes" id="UP000064967">
    <property type="component" value="Chromosome"/>
</dbReference>
<dbReference type="NCBIfam" id="TIGR02937">
    <property type="entry name" value="sigma70-ECF"/>
    <property type="match status" value="1"/>
</dbReference>
<feature type="domain" description="RNA polymerase sigma-70 region 2" evidence="6">
    <location>
        <begin position="37"/>
        <end position="101"/>
    </location>
</feature>
<feature type="domain" description="RNA polymerase sigma factor 70 region 4 type 2" evidence="7">
    <location>
        <begin position="133"/>
        <end position="183"/>
    </location>
</feature>
<evidence type="ECO:0000259" key="7">
    <source>
        <dbReference type="Pfam" id="PF08281"/>
    </source>
</evidence>
<evidence type="ECO:0000256" key="1">
    <source>
        <dbReference type="ARBA" id="ARBA00010641"/>
    </source>
</evidence>
<name>A0A0K1Q221_9BACT</name>
<dbReference type="Pfam" id="PF04542">
    <property type="entry name" value="Sigma70_r2"/>
    <property type="match status" value="1"/>
</dbReference>
<dbReference type="PANTHER" id="PTHR43133:SF46">
    <property type="entry name" value="RNA POLYMERASE SIGMA-70 FACTOR ECF SUBFAMILY"/>
    <property type="match status" value="1"/>
</dbReference>
<comment type="similarity">
    <text evidence="1">Belongs to the sigma-70 factor family. ECF subfamily.</text>
</comment>
<dbReference type="SUPFAM" id="SSF88659">
    <property type="entry name" value="Sigma3 and sigma4 domains of RNA polymerase sigma factors"/>
    <property type="match status" value="1"/>
</dbReference>